<feature type="domain" description="MrpA C-terminal/MbhD" evidence="14">
    <location>
        <begin position="626"/>
        <end position="689"/>
    </location>
</feature>
<feature type="transmembrane region" description="Helical" evidence="10">
    <location>
        <begin position="334"/>
        <end position="359"/>
    </location>
</feature>
<feature type="transmembrane region" description="Helical" evidence="10">
    <location>
        <begin position="666"/>
        <end position="685"/>
    </location>
</feature>
<feature type="transmembrane region" description="Helical" evidence="10">
    <location>
        <begin position="610"/>
        <end position="634"/>
    </location>
</feature>
<evidence type="ECO:0000313" key="16">
    <source>
        <dbReference type="EMBL" id="MBG6084226.1"/>
    </source>
</evidence>
<evidence type="ECO:0000256" key="6">
    <source>
        <dbReference type="ARBA" id="ARBA00022989"/>
    </source>
</evidence>
<evidence type="ECO:0000256" key="2">
    <source>
        <dbReference type="ARBA" id="ARBA00022448"/>
    </source>
</evidence>
<feature type="domain" description="NADH:quinone oxidoreductase/Mrp antiporter transmembrane" evidence="11">
    <location>
        <begin position="135"/>
        <end position="412"/>
    </location>
</feature>
<feature type="domain" description="NADH-Ubiquinone oxidoreductase (complex I) chain 5 N-terminal" evidence="12">
    <location>
        <begin position="74"/>
        <end position="116"/>
    </location>
</feature>
<dbReference type="InterPro" id="IPR001516">
    <property type="entry name" value="Proton_antipo_N"/>
</dbReference>
<dbReference type="Pfam" id="PF13244">
    <property type="entry name" value="MbhD"/>
    <property type="match status" value="1"/>
</dbReference>
<dbReference type="Pfam" id="PF20501">
    <property type="entry name" value="MbhE"/>
    <property type="match status" value="1"/>
</dbReference>
<feature type="transmembrane region" description="Helical" evidence="10">
    <location>
        <begin position="705"/>
        <end position="725"/>
    </location>
</feature>
<feature type="transmembrane region" description="Helical" evidence="10">
    <location>
        <begin position="949"/>
        <end position="971"/>
    </location>
</feature>
<comment type="caution">
    <text evidence="16">The sequence shown here is derived from an EMBL/GenBank/DDBJ whole genome shotgun (WGS) entry which is preliminary data.</text>
</comment>
<dbReference type="InterPro" id="IPR001750">
    <property type="entry name" value="ND/Mrp_TM"/>
</dbReference>
<feature type="transmembrane region" description="Helical" evidence="10">
    <location>
        <begin position="220"/>
        <end position="242"/>
    </location>
</feature>
<protein>
    <submittedName>
        <fullName evidence="16">Multicomponent Na+:H+ antiporter subunit A</fullName>
    </submittedName>
</protein>
<sequence length="1003" mass="105658">MLIVTLSLFGAATLAPLLFRRIGRSSFYVLAFFPAAGLVWLLAQLPAILAADQLAPTESEASPPGFSVPWLPALGVHFAFRLDALAALLGVLVLGVGALVLFYCARYFKNDDPNIGPFGAQLTAFAASMFGLVTADDMIVLFIFWELTTILSYLLIGYARTRIYARRSALQALIVTTFGGLTMLLGLVFLGQLAGTYRLSSVLAAAQSGAPELTGTAADIAVVLILVGAVSKSALVPFHFWLPGAMAAPTPVSAYLHAAAMVKAGVYLIARFAPGFSTTTWWHPTLLTLGVITLLVGGWRALRQRDIKLILAYGTVSQLGFLILIASIGTRDAALAACALMVAHALFKATLFLVVGIIDHQAGTRDIRKLSGLGRSAPKLFWVALLGAASMAGLPPLFGFVAKESVFEALLAHTGLPEEGLFGVSVAAWLIGGVVLGSIATFAYSARFMWGAFASKPGLSPTPFRPVPWTFLAAPAVLTLGTVVLAWVPGVLETLVEPYAQLFGEPAEPIHLALWHGLTPALGLSAVIVAVGVLMFVFRSAVARAQDKLYPVIDAERFYRYAVGGLDNTAVWVTGKTQRGSLQYYLMVILIVGAATPSVAAIFLEQPVPLSALAFESPAQLAIGLCMIAGALLAVRANKRFLAVLMVAVTGYGMAIIFALHGAPDLALTQLLVETIVLVAMVLALRSLPARLWTANPSGNKVLRACIGIGFAAAMVAIAIAAQAGRVAEPISLSLPQLAYEVGNGHNIVNVILVDIRAWDTFGELTVLVAAATGVASLIYVRGRGDGGRSAADVEPGSVDRFSEPIHAPSRKTATLAIARYFAESAKEAWLVAGRTLAPERRSIIFEVVTRLLFHSLLLMSVYLLLTGHNLPGGGFAGGLLAGLAFVIRYLAGGRYELAEATPMSPGTLLGSGLAVAAASVVVPVAFGGELFQSVALEFTLPIFGEHKFVTSTVFDVGVYLIVIGLALDVIRSLGSEIDERAEERNITEAHDHVAGSEEGVAS</sequence>
<feature type="transmembrane region" description="Helical" evidence="10">
    <location>
        <begin position="139"/>
        <end position="158"/>
    </location>
</feature>
<keyword evidence="2" id="KW-0813">Transport</keyword>
<comment type="subcellular location">
    <subcellularLocation>
        <location evidence="1">Cell membrane</location>
        <topology evidence="1">Multi-pass membrane protein</topology>
    </subcellularLocation>
    <subcellularLocation>
        <location evidence="9">Membrane</location>
        <topology evidence="9">Multi-pass membrane protein</topology>
    </subcellularLocation>
</comment>
<evidence type="ECO:0000259" key="12">
    <source>
        <dbReference type="Pfam" id="PF00662"/>
    </source>
</evidence>
<feature type="domain" description="MrpA C-terminal/MbhE" evidence="15">
    <location>
        <begin position="707"/>
        <end position="779"/>
    </location>
</feature>
<feature type="transmembrane region" description="Helical" evidence="10">
    <location>
        <begin position="904"/>
        <end position="929"/>
    </location>
</feature>
<dbReference type="GO" id="GO:0006811">
    <property type="term" value="P:monoatomic ion transport"/>
    <property type="evidence" value="ECO:0007669"/>
    <property type="project" value="UniProtKB-KW"/>
</dbReference>
<dbReference type="PANTHER" id="PTHR43373">
    <property type="entry name" value="NA(+)/H(+) ANTIPORTER SUBUNIT"/>
    <property type="match status" value="1"/>
</dbReference>
<dbReference type="EMBL" id="JADOTZ010000001">
    <property type="protein sequence ID" value="MBG6084226.1"/>
    <property type="molecule type" value="Genomic_DNA"/>
</dbReference>
<evidence type="ECO:0000259" key="13">
    <source>
        <dbReference type="Pfam" id="PF04039"/>
    </source>
</evidence>
<dbReference type="PANTHER" id="PTHR43373:SF1">
    <property type="entry name" value="NA(+)_H(+) ANTIPORTER SUBUNIT A"/>
    <property type="match status" value="1"/>
</dbReference>
<feature type="domain" description="Na+/H+ antiporter MnhB subunit-related protein" evidence="13">
    <location>
        <begin position="845"/>
        <end position="968"/>
    </location>
</feature>
<gene>
    <name evidence="16" type="ORF">IW252_000993</name>
</gene>
<evidence type="ECO:0000256" key="1">
    <source>
        <dbReference type="ARBA" id="ARBA00004651"/>
    </source>
</evidence>
<keyword evidence="7" id="KW-0406">Ion transport</keyword>
<keyword evidence="5 9" id="KW-0812">Transmembrane</keyword>
<dbReference type="Pfam" id="PF04039">
    <property type="entry name" value="MnhB"/>
    <property type="match status" value="1"/>
</dbReference>
<dbReference type="InterPro" id="IPR046806">
    <property type="entry name" value="MrpA_C/MbhE"/>
</dbReference>
<feature type="transmembrane region" description="Helical" evidence="10">
    <location>
        <begin position="170"/>
        <end position="190"/>
    </location>
</feature>
<feature type="transmembrane region" description="Helical" evidence="10">
    <location>
        <begin position="641"/>
        <end position="660"/>
    </location>
</feature>
<feature type="transmembrane region" description="Helical" evidence="10">
    <location>
        <begin position="844"/>
        <end position="866"/>
    </location>
</feature>
<feature type="transmembrane region" description="Helical" evidence="10">
    <location>
        <begin position="115"/>
        <end position="133"/>
    </location>
</feature>
<feature type="transmembrane region" description="Helical" evidence="10">
    <location>
        <begin position="512"/>
        <end position="538"/>
    </location>
</feature>
<evidence type="ECO:0000256" key="8">
    <source>
        <dbReference type="ARBA" id="ARBA00023136"/>
    </source>
</evidence>
<evidence type="ECO:0000256" key="3">
    <source>
        <dbReference type="ARBA" id="ARBA00022449"/>
    </source>
</evidence>
<dbReference type="Pfam" id="PF00662">
    <property type="entry name" value="Proton_antipo_N"/>
    <property type="match status" value="1"/>
</dbReference>
<feature type="transmembrane region" description="Helical" evidence="10">
    <location>
        <begin position="309"/>
        <end position="328"/>
    </location>
</feature>
<feature type="transmembrane region" description="Helical" evidence="10">
    <location>
        <begin position="380"/>
        <end position="401"/>
    </location>
</feature>
<evidence type="ECO:0000256" key="4">
    <source>
        <dbReference type="ARBA" id="ARBA00022475"/>
    </source>
</evidence>
<evidence type="ECO:0000256" key="10">
    <source>
        <dbReference type="SAM" id="Phobius"/>
    </source>
</evidence>
<name>A0A931DB01_9MICC</name>
<dbReference type="NCBIfam" id="NF009284">
    <property type="entry name" value="PRK12644.1"/>
    <property type="match status" value="1"/>
</dbReference>
<dbReference type="PRINTS" id="PR01434">
    <property type="entry name" value="NADHDHGNASE5"/>
</dbReference>
<reference evidence="16" key="1">
    <citation type="submission" date="2020-11" db="EMBL/GenBank/DDBJ databases">
        <title>Sequencing the genomes of 1000 actinobacteria strains.</title>
        <authorList>
            <person name="Klenk H.-P."/>
        </authorList>
    </citation>
    <scope>NUCLEOTIDE SEQUENCE</scope>
    <source>
        <strain evidence="16">DSM 26152</strain>
    </source>
</reference>
<feature type="transmembrane region" description="Helical" evidence="10">
    <location>
        <begin position="421"/>
        <end position="446"/>
    </location>
</feature>
<feature type="transmembrane region" description="Helical" evidence="10">
    <location>
        <begin position="762"/>
        <end position="781"/>
    </location>
</feature>
<proteinExistence type="predicted"/>
<dbReference type="InterPro" id="IPR050616">
    <property type="entry name" value="CPA3_Na-H_Antiporter_A"/>
</dbReference>
<organism evidence="16 17">
    <name type="scientific">Zhihengliuella flava</name>
    <dbReference type="NCBI Taxonomy" id="1285193"/>
    <lineage>
        <taxon>Bacteria</taxon>
        <taxon>Bacillati</taxon>
        <taxon>Actinomycetota</taxon>
        <taxon>Actinomycetes</taxon>
        <taxon>Micrococcales</taxon>
        <taxon>Micrococcaceae</taxon>
        <taxon>Zhihengliuella</taxon>
    </lineage>
</organism>
<keyword evidence="4" id="KW-1003">Cell membrane</keyword>
<feature type="transmembrane region" description="Helical" evidence="10">
    <location>
        <begin position="86"/>
        <end position="108"/>
    </location>
</feature>
<evidence type="ECO:0000259" key="14">
    <source>
        <dbReference type="Pfam" id="PF13244"/>
    </source>
</evidence>
<evidence type="ECO:0000256" key="5">
    <source>
        <dbReference type="ARBA" id="ARBA00022692"/>
    </source>
</evidence>
<evidence type="ECO:0000259" key="11">
    <source>
        <dbReference type="Pfam" id="PF00361"/>
    </source>
</evidence>
<evidence type="ECO:0000313" key="17">
    <source>
        <dbReference type="Proteomes" id="UP000625033"/>
    </source>
</evidence>
<dbReference type="GO" id="GO:0005886">
    <property type="term" value="C:plasma membrane"/>
    <property type="evidence" value="ECO:0007669"/>
    <property type="project" value="UniProtKB-SubCell"/>
</dbReference>
<feature type="transmembrane region" description="Helical" evidence="10">
    <location>
        <begin position="467"/>
        <end position="492"/>
    </location>
</feature>
<keyword evidence="17" id="KW-1185">Reference proteome</keyword>
<dbReference type="Proteomes" id="UP000625033">
    <property type="component" value="Unassembled WGS sequence"/>
</dbReference>
<feature type="transmembrane region" description="Helical" evidence="10">
    <location>
        <begin position="280"/>
        <end position="302"/>
    </location>
</feature>
<keyword evidence="8 10" id="KW-0472">Membrane</keyword>
<feature type="transmembrane region" description="Helical" evidence="10">
    <location>
        <begin position="30"/>
        <end position="51"/>
    </location>
</feature>
<keyword evidence="6 10" id="KW-1133">Transmembrane helix</keyword>
<dbReference type="Pfam" id="PF00361">
    <property type="entry name" value="Proton_antipo_M"/>
    <property type="match status" value="1"/>
</dbReference>
<dbReference type="AlphaFoldDB" id="A0A931DB01"/>
<dbReference type="InterPro" id="IPR007182">
    <property type="entry name" value="MnhB"/>
</dbReference>
<dbReference type="InterPro" id="IPR025383">
    <property type="entry name" value="MrpA_C/MbhD"/>
</dbReference>
<evidence type="ECO:0000259" key="15">
    <source>
        <dbReference type="Pfam" id="PF20501"/>
    </source>
</evidence>
<keyword evidence="3" id="KW-0050">Antiport</keyword>
<accession>A0A931DB01</accession>
<feature type="transmembrane region" description="Helical" evidence="10">
    <location>
        <begin position="872"/>
        <end position="892"/>
    </location>
</feature>
<evidence type="ECO:0000256" key="9">
    <source>
        <dbReference type="RuleBase" id="RU000320"/>
    </source>
</evidence>
<dbReference type="GO" id="GO:0015297">
    <property type="term" value="F:antiporter activity"/>
    <property type="evidence" value="ECO:0007669"/>
    <property type="project" value="UniProtKB-KW"/>
</dbReference>
<evidence type="ECO:0000256" key="7">
    <source>
        <dbReference type="ARBA" id="ARBA00023065"/>
    </source>
</evidence>
<feature type="transmembrane region" description="Helical" evidence="10">
    <location>
        <begin position="584"/>
        <end position="604"/>
    </location>
</feature>